<name>A0ABQ6Z2L0_9ENTE</name>
<dbReference type="Pfam" id="PF00724">
    <property type="entry name" value="Oxidored_FMN"/>
    <property type="match status" value="1"/>
</dbReference>
<feature type="domain" description="NADH:flavin oxidoreductase/NADH oxidase N-terminal" evidence="6">
    <location>
        <begin position="4"/>
        <end position="325"/>
    </location>
</feature>
<proteinExistence type="predicted"/>
<keyword evidence="5" id="KW-0560">Oxidoreductase</keyword>
<dbReference type="InterPro" id="IPR001155">
    <property type="entry name" value="OxRdtase_FMN_N"/>
</dbReference>
<comment type="caution">
    <text evidence="7">The sequence shown here is derived from an EMBL/GenBank/DDBJ whole genome shotgun (WGS) entry which is preliminary data.</text>
</comment>
<dbReference type="SUPFAM" id="SSF51395">
    <property type="entry name" value="FMN-linked oxidoreductases"/>
    <property type="match status" value="1"/>
</dbReference>
<dbReference type="Gene3D" id="3.20.20.70">
    <property type="entry name" value="Aldolase class I"/>
    <property type="match status" value="1"/>
</dbReference>
<dbReference type="NCBIfam" id="NF010047">
    <property type="entry name" value="PRK13523.1"/>
    <property type="match status" value="1"/>
</dbReference>
<evidence type="ECO:0000256" key="3">
    <source>
        <dbReference type="ARBA" id="ARBA00022643"/>
    </source>
</evidence>
<organism evidence="7 8">
    <name type="scientific">Candidatus Enterococcus willemsii</name>
    <dbReference type="NCBI Taxonomy" id="1857215"/>
    <lineage>
        <taxon>Bacteria</taxon>
        <taxon>Bacillati</taxon>
        <taxon>Bacillota</taxon>
        <taxon>Bacilli</taxon>
        <taxon>Lactobacillales</taxon>
        <taxon>Enterococcaceae</taxon>
        <taxon>Enterococcus</taxon>
    </lineage>
</organism>
<comment type="cofactor">
    <cofactor evidence="1">
        <name>FMN</name>
        <dbReference type="ChEBI" id="CHEBI:58210"/>
    </cofactor>
</comment>
<dbReference type="PANTHER" id="PTHR43303:SF4">
    <property type="entry name" value="NADPH DEHYDROGENASE C23G7.10C-RELATED"/>
    <property type="match status" value="1"/>
</dbReference>
<dbReference type="InterPro" id="IPR013785">
    <property type="entry name" value="Aldolase_TIM"/>
</dbReference>
<evidence type="ECO:0000256" key="2">
    <source>
        <dbReference type="ARBA" id="ARBA00022630"/>
    </source>
</evidence>
<protein>
    <submittedName>
        <fullName evidence="7">NADPH dehydrogenase</fullName>
    </submittedName>
</protein>
<keyword evidence="3" id="KW-0288">FMN</keyword>
<dbReference type="EMBL" id="MAEL01000004">
    <property type="protein sequence ID" value="KAF1306032.1"/>
    <property type="molecule type" value="Genomic_DNA"/>
</dbReference>
<evidence type="ECO:0000313" key="8">
    <source>
        <dbReference type="Proteomes" id="UP000782705"/>
    </source>
</evidence>
<accession>A0ABQ6Z2L0</accession>
<sequence>MTKKLFEPITIGSMQLKNRLVMSPMCMYCAKEDGKVTSWHNTHYGSRAAGQIGLVMLEATAVQAVGRISPNDLGIWSDDQVEGLRNLVTIVQENGSAAGIQLAHAGRKAQLSTESVAPSAIPFDEASKVPKELTIEQIQQVIADFKQAAIRADKAGFDMVEIHAAHGYLINQFLSPLTNQRKDNYGGSAENRYRLLKEVITAVREVWDKALFVRISASDYQEAGLHSADYVQFAKWMKEQHVDLIDVSSGAVVPATIDAFPGYQVPFAEQVKKEAGIATGAVGLILNGTQAEEILKNNRADLIFLGRELLRNPYWAYEAAKELHTEIKGPVQYTRGWTF</sequence>
<dbReference type="InterPro" id="IPR044152">
    <property type="entry name" value="YqjM-like"/>
</dbReference>
<evidence type="ECO:0000259" key="6">
    <source>
        <dbReference type="Pfam" id="PF00724"/>
    </source>
</evidence>
<keyword evidence="8" id="KW-1185">Reference proteome</keyword>
<keyword evidence="2" id="KW-0285">Flavoprotein</keyword>
<evidence type="ECO:0000313" key="7">
    <source>
        <dbReference type="EMBL" id="KAF1306032.1"/>
    </source>
</evidence>
<gene>
    <name evidence="7" type="ORF">BAU17_03445</name>
</gene>
<keyword evidence="4" id="KW-0521">NADP</keyword>
<dbReference type="CDD" id="cd02932">
    <property type="entry name" value="OYE_YqiM_FMN"/>
    <property type="match status" value="1"/>
</dbReference>
<evidence type="ECO:0000256" key="1">
    <source>
        <dbReference type="ARBA" id="ARBA00001917"/>
    </source>
</evidence>
<dbReference type="Proteomes" id="UP000782705">
    <property type="component" value="Unassembled WGS sequence"/>
</dbReference>
<dbReference type="PANTHER" id="PTHR43303">
    <property type="entry name" value="NADPH DEHYDROGENASE C23G7.10C-RELATED"/>
    <property type="match status" value="1"/>
</dbReference>
<dbReference type="RefSeq" id="WP_161900931.1">
    <property type="nucleotide sequence ID" value="NZ_MAEL01000004.1"/>
</dbReference>
<evidence type="ECO:0000256" key="5">
    <source>
        <dbReference type="ARBA" id="ARBA00023002"/>
    </source>
</evidence>
<reference evidence="7 8" key="1">
    <citation type="submission" date="2016-06" db="EMBL/GenBank/DDBJ databases">
        <title>Four novel species of enterococci isolated from chicken manure.</title>
        <authorList>
            <person name="Van Tyne D."/>
        </authorList>
    </citation>
    <scope>NUCLEOTIDE SEQUENCE [LARGE SCALE GENOMIC DNA]</scope>
    <source>
        <strain evidence="7 8">CU12B</strain>
    </source>
</reference>
<evidence type="ECO:0000256" key="4">
    <source>
        <dbReference type="ARBA" id="ARBA00022857"/>
    </source>
</evidence>